<proteinExistence type="predicted"/>
<dbReference type="EMBL" id="CP002390">
    <property type="protein sequence ID" value="EFE28042.1"/>
    <property type="molecule type" value="Genomic_DNA"/>
</dbReference>
<dbReference type="Proteomes" id="UP000007468">
    <property type="component" value="Chromosome"/>
</dbReference>
<dbReference type="eggNOG" id="ENOG502ZVH8">
    <property type="taxonomic scope" value="Bacteria"/>
</dbReference>
<keyword evidence="1" id="KW-0175">Coiled coil</keyword>
<evidence type="ECO:0000256" key="1">
    <source>
        <dbReference type="SAM" id="Coils"/>
    </source>
</evidence>
<accession>D6GT57</accession>
<reference evidence="3" key="1">
    <citation type="submission" date="2010-12" db="EMBL/GenBank/DDBJ databases">
        <title>The genome sequence of Filifactor alocis strain ATCC 35896.</title>
        <authorList>
            <consortium name="The Broad Institute Genome Sequencing Platform"/>
            <person name="Ward D."/>
            <person name="Earl A."/>
            <person name="Feldgarden M."/>
            <person name="Young S.K."/>
            <person name="Gargeya S."/>
            <person name="Zeng Q."/>
            <person name="Alvarado L."/>
            <person name="Berlin A."/>
            <person name="Bochicchio J."/>
            <person name="Chapman S.B."/>
            <person name="Chen Z."/>
            <person name="Freedman E."/>
            <person name="Gellesch M."/>
            <person name="Goldberg J."/>
            <person name="Griggs A."/>
            <person name="Gujja S."/>
            <person name="Heilman E."/>
            <person name="Heiman D."/>
            <person name="Howarth C."/>
            <person name="Mehta T."/>
            <person name="Neiman D."/>
            <person name="Pearson M."/>
            <person name="Roberts A."/>
            <person name="Saif S."/>
            <person name="Shea T."/>
            <person name="Shenoy N."/>
            <person name="Sisk P."/>
            <person name="Stolte C."/>
            <person name="Sykes S."/>
            <person name="White J."/>
            <person name="Yandava C."/>
            <person name="Izard J."/>
            <person name="Blanton J.M."/>
            <person name="Baranova O.V."/>
            <person name="Tanner A.C."/>
            <person name="Dewhirst F.E."/>
            <person name="Haas B."/>
            <person name="Nusbaum C."/>
            <person name="Birren B."/>
        </authorList>
    </citation>
    <scope>NUCLEOTIDE SEQUENCE [LARGE SCALE GENOMIC DNA]</scope>
    <source>
        <strain evidence="3">ATCC 35896 / D40 B5</strain>
    </source>
</reference>
<protein>
    <submittedName>
        <fullName evidence="2">Uncharacterized protein</fullName>
    </submittedName>
</protein>
<dbReference type="KEGG" id="faa:HMPREF0389_01295"/>
<sequence length="109" mass="13028">MVKVEQIIKSIIQIDRNAIKRQEEAQEELDLLGRQKKDLLLKLKSEMEAKNKEEIEAYREKAKAEILEEEKVIREEGEERSKRLDARYQEYADKISEETFRMILRSMEG</sequence>
<dbReference type="AlphaFoldDB" id="D6GT57"/>
<evidence type="ECO:0000313" key="2">
    <source>
        <dbReference type="EMBL" id="EFE28042.1"/>
    </source>
</evidence>
<dbReference type="STRING" id="546269.HMPREF0389_01295"/>
<evidence type="ECO:0000313" key="3">
    <source>
        <dbReference type="Proteomes" id="UP000007468"/>
    </source>
</evidence>
<organism evidence="2 3">
    <name type="scientific">Filifactor alocis (strain ATCC 35896 / CCUG 47790 / D40 B5)</name>
    <name type="common">Fusobacterium alocis</name>
    <dbReference type="NCBI Taxonomy" id="546269"/>
    <lineage>
        <taxon>Bacteria</taxon>
        <taxon>Bacillati</taxon>
        <taxon>Bacillota</taxon>
        <taxon>Clostridia</taxon>
        <taxon>Peptostreptococcales</taxon>
        <taxon>Filifactoraceae</taxon>
        <taxon>Filifactor</taxon>
    </lineage>
</organism>
<keyword evidence="3" id="KW-1185">Reference proteome</keyword>
<gene>
    <name evidence="2" type="ordered locus">HMPREF0389_01295</name>
</gene>
<name>D6GT57_FILAD</name>
<feature type="coiled-coil region" evidence="1">
    <location>
        <begin position="22"/>
        <end position="94"/>
    </location>
</feature>